<comment type="similarity">
    <text evidence="7">Belongs to the FGGY kinase family.</text>
</comment>
<dbReference type="SUPFAM" id="SSF53067">
    <property type="entry name" value="Actin-like ATPase domain"/>
    <property type="match status" value="2"/>
</dbReference>
<feature type="domain" description="Carbohydrate kinase FGGY N-terminal" evidence="8">
    <location>
        <begin position="4"/>
        <end position="250"/>
    </location>
</feature>
<keyword evidence="5" id="KW-0054">Arabinose catabolism</keyword>
<evidence type="ECO:0000313" key="11">
    <source>
        <dbReference type="Proteomes" id="UP000230821"/>
    </source>
</evidence>
<evidence type="ECO:0000313" key="10">
    <source>
        <dbReference type="EMBL" id="PIE34785.1"/>
    </source>
</evidence>
<dbReference type="PANTHER" id="PTHR43435:SF4">
    <property type="entry name" value="FGGY CARBOHYDRATE KINASE DOMAIN-CONTAINING PROTEIN"/>
    <property type="match status" value="1"/>
</dbReference>
<dbReference type="PIRSF" id="PIRSF000538">
    <property type="entry name" value="GlpK"/>
    <property type="match status" value="1"/>
</dbReference>
<dbReference type="GO" id="GO:0005524">
    <property type="term" value="F:ATP binding"/>
    <property type="evidence" value="ECO:0007669"/>
    <property type="project" value="UniProtKB-KW"/>
</dbReference>
<dbReference type="Gene3D" id="3.30.420.40">
    <property type="match status" value="2"/>
</dbReference>
<dbReference type="GO" id="GO:0019569">
    <property type="term" value="P:L-arabinose catabolic process to D-xylulose 5-phosphate"/>
    <property type="evidence" value="ECO:0007669"/>
    <property type="project" value="InterPro"/>
</dbReference>
<keyword evidence="1 7" id="KW-0808">Transferase</keyword>
<evidence type="ECO:0000256" key="4">
    <source>
        <dbReference type="ARBA" id="ARBA00022840"/>
    </source>
</evidence>
<proteinExistence type="inferred from homology"/>
<dbReference type="CDD" id="cd07781">
    <property type="entry name" value="ASKHA_NBD_FGGY_L-RBK"/>
    <property type="match status" value="1"/>
</dbReference>
<accession>A0A2G6KGM8</accession>
<dbReference type="AlphaFoldDB" id="A0A2G6KGM8"/>
<evidence type="ECO:0000256" key="1">
    <source>
        <dbReference type="ARBA" id="ARBA00022679"/>
    </source>
</evidence>
<dbReference type="InterPro" id="IPR005929">
    <property type="entry name" value="Ribulokinase"/>
</dbReference>
<dbReference type="Pfam" id="PF02782">
    <property type="entry name" value="FGGY_C"/>
    <property type="match status" value="1"/>
</dbReference>
<reference evidence="10 11" key="1">
    <citation type="submission" date="2017-10" db="EMBL/GenBank/DDBJ databases">
        <title>Novel microbial diversity and functional potential in the marine mammal oral microbiome.</title>
        <authorList>
            <person name="Dudek N.K."/>
            <person name="Sun C.L."/>
            <person name="Burstein D."/>
            <person name="Kantor R.S."/>
            <person name="Aliaga Goltsman D.S."/>
            <person name="Bik E.M."/>
            <person name="Thomas B.C."/>
            <person name="Banfield J.F."/>
            <person name="Relman D.A."/>
        </authorList>
    </citation>
    <scope>NUCLEOTIDE SEQUENCE [LARGE SCALE GENOMIC DNA]</scope>
    <source>
        <strain evidence="10">DOLJORAL78_47_16</strain>
    </source>
</reference>
<dbReference type="InterPro" id="IPR043129">
    <property type="entry name" value="ATPase_NBD"/>
</dbReference>
<name>A0A2G6KGM8_9BACT</name>
<dbReference type="Pfam" id="PF00370">
    <property type="entry name" value="FGGY_N"/>
    <property type="match status" value="1"/>
</dbReference>
<organism evidence="10 11">
    <name type="scientific">candidate division KSB3 bacterium</name>
    <dbReference type="NCBI Taxonomy" id="2044937"/>
    <lineage>
        <taxon>Bacteria</taxon>
        <taxon>candidate division KSB3</taxon>
    </lineage>
</organism>
<gene>
    <name evidence="10" type="ORF">CSA56_06805</name>
</gene>
<keyword evidence="3 7" id="KW-0418">Kinase</keyword>
<keyword evidence="4" id="KW-0067">ATP-binding</keyword>
<protein>
    <submittedName>
        <fullName evidence="10">Xylulose kinase</fullName>
    </submittedName>
</protein>
<dbReference type="InterPro" id="IPR000577">
    <property type="entry name" value="Carb_kinase_FGGY"/>
</dbReference>
<evidence type="ECO:0000259" key="8">
    <source>
        <dbReference type="Pfam" id="PF00370"/>
    </source>
</evidence>
<dbReference type="InterPro" id="IPR018483">
    <property type="entry name" value="Carb_kinase_FGGY_CS"/>
</dbReference>
<evidence type="ECO:0000256" key="3">
    <source>
        <dbReference type="ARBA" id="ARBA00022777"/>
    </source>
</evidence>
<dbReference type="GO" id="GO:0019150">
    <property type="term" value="F:D-ribulokinase activity"/>
    <property type="evidence" value="ECO:0007669"/>
    <property type="project" value="TreeGrafter"/>
</dbReference>
<evidence type="ECO:0000256" key="2">
    <source>
        <dbReference type="ARBA" id="ARBA00022741"/>
    </source>
</evidence>
<feature type="domain" description="Carbohydrate kinase FGGY C-terminal" evidence="9">
    <location>
        <begin position="260"/>
        <end position="456"/>
    </location>
</feature>
<comment type="caution">
    <text evidence="10">The sequence shown here is derived from an EMBL/GenBank/DDBJ whole genome shotgun (WGS) entry which is preliminary data.</text>
</comment>
<dbReference type="GO" id="GO:0008741">
    <property type="term" value="F:ribulokinase activity"/>
    <property type="evidence" value="ECO:0007669"/>
    <property type="project" value="InterPro"/>
</dbReference>
<dbReference type="PROSITE" id="PS00445">
    <property type="entry name" value="FGGY_KINASES_2"/>
    <property type="match status" value="1"/>
</dbReference>
<keyword evidence="6" id="KW-0119">Carbohydrate metabolism</keyword>
<dbReference type="PANTHER" id="PTHR43435">
    <property type="entry name" value="RIBULOKINASE"/>
    <property type="match status" value="1"/>
</dbReference>
<dbReference type="Proteomes" id="UP000230821">
    <property type="component" value="Unassembled WGS sequence"/>
</dbReference>
<evidence type="ECO:0000256" key="6">
    <source>
        <dbReference type="ARBA" id="ARBA00023277"/>
    </source>
</evidence>
<sequence length="515" mass="56348">MPRYVLGLDAGTESIRAAIFDENGTCISFGISENRMSHEHPGWAEQSIADWEHGMIEAINQSIETSGICPDAIEGLSVDGTTCTVVFLDYEGKPLRDAVMWMDVRAHQEAEEIAATNDPALKYVGFGNVSAEWFPSKVLWVKRHEPEVFEKAHTIFEQTDWLLYQLTGEITSNINTTSVRWFYDISEGGLPKSLYKTVGLEDIFEKLPSKVLRLGEIAGTLCKTIADKTGLKAGLPVASGGGDAFVGLLGLNAVRSGQLALITGSSHVHMGLLDKAIHAPGIFGTYPDAILPGLHLVEGGQVSTGSVLKWFKVNFVNSALETEASRRDMDIYDILGEKAQTIPPGSEGLVVLDHWQGNRTPWTDPTSRGVIRGLTLRHTPAHIFRAIMEGVAYGTAVILQKMEQEGVSIDELVVCGGATKSDLWMQIHADVTGKTITITEEQQATVLGCAVLAAAGAGLYSSIEDAARHMVQVKKIIEPDMDAHKKYQFYVDQYIKTYEALKDESRKTVQQLEEL</sequence>
<dbReference type="InterPro" id="IPR018484">
    <property type="entry name" value="FGGY_N"/>
</dbReference>
<evidence type="ECO:0000256" key="7">
    <source>
        <dbReference type="RuleBase" id="RU003733"/>
    </source>
</evidence>
<dbReference type="InterPro" id="IPR018485">
    <property type="entry name" value="FGGY_C"/>
</dbReference>
<dbReference type="GO" id="GO:0005737">
    <property type="term" value="C:cytoplasm"/>
    <property type="evidence" value="ECO:0007669"/>
    <property type="project" value="TreeGrafter"/>
</dbReference>
<keyword evidence="2" id="KW-0547">Nucleotide-binding</keyword>
<evidence type="ECO:0000256" key="5">
    <source>
        <dbReference type="ARBA" id="ARBA00022935"/>
    </source>
</evidence>
<dbReference type="EMBL" id="PDSK01000076">
    <property type="protein sequence ID" value="PIE34785.1"/>
    <property type="molecule type" value="Genomic_DNA"/>
</dbReference>
<evidence type="ECO:0000259" key="9">
    <source>
        <dbReference type="Pfam" id="PF02782"/>
    </source>
</evidence>